<gene>
    <name evidence="2" type="ORF">PGLA2088_LOCUS43965</name>
</gene>
<evidence type="ECO:0000313" key="2">
    <source>
        <dbReference type="EMBL" id="CAE8725064.1"/>
    </source>
</evidence>
<proteinExistence type="predicted"/>
<organism evidence="2 3">
    <name type="scientific">Polarella glacialis</name>
    <name type="common">Dinoflagellate</name>
    <dbReference type="NCBI Taxonomy" id="89957"/>
    <lineage>
        <taxon>Eukaryota</taxon>
        <taxon>Sar</taxon>
        <taxon>Alveolata</taxon>
        <taxon>Dinophyceae</taxon>
        <taxon>Suessiales</taxon>
        <taxon>Suessiaceae</taxon>
        <taxon>Polarella</taxon>
    </lineage>
</organism>
<dbReference type="InterPro" id="IPR002885">
    <property type="entry name" value="PPR_rpt"/>
</dbReference>
<dbReference type="InterPro" id="IPR011990">
    <property type="entry name" value="TPR-like_helical_dom_sf"/>
</dbReference>
<dbReference type="NCBIfam" id="TIGR00756">
    <property type="entry name" value="PPR"/>
    <property type="match status" value="1"/>
</dbReference>
<dbReference type="AlphaFoldDB" id="A0A813LC28"/>
<dbReference type="Gene3D" id="1.25.40.10">
    <property type="entry name" value="Tetratricopeptide repeat domain"/>
    <property type="match status" value="1"/>
</dbReference>
<comment type="caution">
    <text evidence="2">The sequence shown here is derived from an EMBL/GenBank/DDBJ whole genome shotgun (WGS) entry which is preliminary data.</text>
</comment>
<protein>
    <submittedName>
        <fullName evidence="2">Uncharacterized protein</fullName>
    </submittedName>
</protein>
<dbReference type="PROSITE" id="PS51375">
    <property type="entry name" value="PPR"/>
    <property type="match status" value="1"/>
</dbReference>
<feature type="non-terminal residue" evidence="2">
    <location>
        <position position="118"/>
    </location>
</feature>
<name>A0A813LC28_POLGL</name>
<evidence type="ECO:0000256" key="1">
    <source>
        <dbReference type="PROSITE-ProRule" id="PRU00708"/>
    </source>
</evidence>
<accession>A0A813LC28</accession>
<reference evidence="2" key="1">
    <citation type="submission" date="2021-02" db="EMBL/GenBank/DDBJ databases">
        <authorList>
            <person name="Dougan E. K."/>
            <person name="Rhodes N."/>
            <person name="Thang M."/>
            <person name="Chan C."/>
        </authorList>
    </citation>
    <scope>NUCLEOTIDE SEQUENCE</scope>
</reference>
<dbReference type="EMBL" id="CAJNNW010034992">
    <property type="protein sequence ID" value="CAE8725064.1"/>
    <property type="molecule type" value="Genomic_DNA"/>
</dbReference>
<sequence>LARRYRLGIGIITYNAALSACAAGSGWDSAAALLGDLRRAGIQPDILTCNSAMKSALAGSRWRWALRLLSATETSSRRLRPDVFAHAAALDACRAAGVLQPAPALLAGLRSTWLAARS</sequence>
<evidence type="ECO:0000313" key="3">
    <source>
        <dbReference type="Proteomes" id="UP000626109"/>
    </source>
</evidence>
<feature type="repeat" description="PPR" evidence="1">
    <location>
        <begin position="10"/>
        <end position="44"/>
    </location>
</feature>
<dbReference type="Proteomes" id="UP000626109">
    <property type="component" value="Unassembled WGS sequence"/>
</dbReference>